<dbReference type="InterPro" id="IPR026259">
    <property type="entry name" value="MauG/Cytc_peroxidase"/>
</dbReference>
<evidence type="ECO:0000256" key="8">
    <source>
        <dbReference type="ARBA" id="ARBA00023002"/>
    </source>
</evidence>
<dbReference type="EC" id="1.11.1.5" evidence="11"/>
<dbReference type="Pfam" id="PF03150">
    <property type="entry name" value="CCP_MauG"/>
    <property type="match status" value="1"/>
</dbReference>
<organism evidence="11">
    <name type="scientific">hydrothermal vent metagenome</name>
    <dbReference type="NCBI Taxonomy" id="652676"/>
    <lineage>
        <taxon>unclassified sequences</taxon>
        <taxon>metagenomes</taxon>
        <taxon>ecological metagenomes</taxon>
    </lineage>
</organism>
<name>A0A3B0X8P1_9ZZZZ</name>
<dbReference type="GO" id="GO:0009055">
    <property type="term" value="F:electron transfer activity"/>
    <property type="evidence" value="ECO:0007669"/>
    <property type="project" value="InterPro"/>
</dbReference>
<dbReference type="PIRSF" id="PIRSF000294">
    <property type="entry name" value="Cytochrome-c_peroxidase"/>
    <property type="match status" value="1"/>
</dbReference>
<keyword evidence="3" id="KW-0349">Heme</keyword>
<dbReference type="SUPFAM" id="SSF46626">
    <property type="entry name" value="Cytochrome c"/>
    <property type="match status" value="2"/>
</dbReference>
<evidence type="ECO:0000256" key="1">
    <source>
        <dbReference type="ARBA" id="ARBA00004418"/>
    </source>
</evidence>
<keyword evidence="9" id="KW-0408">Iron</keyword>
<keyword evidence="8 11" id="KW-0560">Oxidoreductase</keyword>
<proteinExistence type="predicted"/>
<feature type="domain" description="Cytochrome c" evidence="10">
    <location>
        <begin position="43"/>
        <end position="145"/>
    </location>
</feature>
<evidence type="ECO:0000256" key="2">
    <source>
        <dbReference type="ARBA" id="ARBA00022448"/>
    </source>
</evidence>
<reference evidence="11" key="1">
    <citation type="submission" date="2018-06" db="EMBL/GenBank/DDBJ databases">
        <authorList>
            <person name="Zhirakovskaya E."/>
        </authorList>
    </citation>
    <scope>NUCLEOTIDE SEQUENCE</scope>
</reference>
<comment type="subcellular location">
    <subcellularLocation>
        <location evidence="1">Periplasm</location>
    </subcellularLocation>
</comment>
<dbReference type="GO" id="GO:0004130">
    <property type="term" value="F:cytochrome-c peroxidase activity"/>
    <property type="evidence" value="ECO:0007669"/>
    <property type="project" value="UniProtKB-EC"/>
</dbReference>
<evidence type="ECO:0000256" key="4">
    <source>
        <dbReference type="ARBA" id="ARBA00022723"/>
    </source>
</evidence>
<dbReference type="AlphaFoldDB" id="A0A3B0X8P1"/>
<dbReference type="PANTHER" id="PTHR30600:SF7">
    <property type="entry name" value="CYTOCHROME C PEROXIDASE-RELATED"/>
    <property type="match status" value="1"/>
</dbReference>
<evidence type="ECO:0000256" key="5">
    <source>
        <dbReference type="ARBA" id="ARBA00022729"/>
    </source>
</evidence>
<keyword evidence="11" id="KW-0575">Peroxidase</keyword>
<protein>
    <submittedName>
        <fullName evidence="11">Cytochrome c551 peroxidase</fullName>
        <ecNumber evidence="11">1.11.1.5</ecNumber>
    </submittedName>
</protein>
<dbReference type="EMBL" id="UOFG01000224">
    <property type="protein sequence ID" value="VAW64131.1"/>
    <property type="molecule type" value="Genomic_DNA"/>
</dbReference>
<keyword evidence="2" id="KW-0813">Transport</keyword>
<gene>
    <name evidence="11" type="ORF">MNBD_GAMMA11-3103</name>
</gene>
<dbReference type="FunFam" id="1.10.760.10:FF:000019">
    <property type="entry name" value="Di-heme cytochrome C peroxidase"/>
    <property type="match status" value="1"/>
</dbReference>
<evidence type="ECO:0000256" key="9">
    <source>
        <dbReference type="ARBA" id="ARBA00023004"/>
    </source>
</evidence>
<evidence type="ECO:0000259" key="10">
    <source>
        <dbReference type="PROSITE" id="PS51007"/>
    </source>
</evidence>
<dbReference type="PROSITE" id="PS51007">
    <property type="entry name" value="CYTC"/>
    <property type="match status" value="2"/>
</dbReference>
<evidence type="ECO:0000256" key="7">
    <source>
        <dbReference type="ARBA" id="ARBA00022982"/>
    </source>
</evidence>
<dbReference type="PANTHER" id="PTHR30600">
    <property type="entry name" value="CYTOCHROME C PEROXIDASE-RELATED"/>
    <property type="match status" value="1"/>
</dbReference>
<dbReference type="InterPro" id="IPR004852">
    <property type="entry name" value="Di-haem_cyt_c_peroxidsae"/>
</dbReference>
<dbReference type="Gene3D" id="1.10.760.10">
    <property type="entry name" value="Cytochrome c-like domain"/>
    <property type="match status" value="2"/>
</dbReference>
<dbReference type="GO" id="GO:0042597">
    <property type="term" value="C:periplasmic space"/>
    <property type="evidence" value="ECO:0007669"/>
    <property type="project" value="UniProtKB-SubCell"/>
</dbReference>
<keyword evidence="6" id="KW-0574">Periplasm</keyword>
<keyword evidence="7" id="KW-0249">Electron transport</keyword>
<sequence>MKHITRLIISLLIIPVSSSVIAGRWQALPETAPAPADNPTTVEKVLLGKTLFFDPRISSTGTISCNSCHNVMAGGDDNRSVSMGVYGKTGGRSAPTVWNAAFYSSQFWDGRANTLEDQATGPMTNPVEMGMKDHDAVITRLKSIPGYKPMFYSAFGNNDMSIDQVAKAIAAYERTLITPNSAYDKFVKGNTRALTAEQQKGMKLFAETGCTSCHSGPAFNGQHDVATGIPVLMKFPVIKGSHFIEQYDLMADKGREELTKRRSDAHMFRVPTLRNIALTAPYFHNGRVNELGTAVKIMAKTQLNQDLKTAEVKLIVAFLNSLSGEFPEQSLPRLPTTENTTLLH</sequence>
<dbReference type="InterPro" id="IPR036909">
    <property type="entry name" value="Cyt_c-like_dom_sf"/>
</dbReference>
<dbReference type="GO" id="GO:0020037">
    <property type="term" value="F:heme binding"/>
    <property type="evidence" value="ECO:0007669"/>
    <property type="project" value="InterPro"/>
</dbReference>
<feature type="domain" description="Cytochrome c" evidence="10">
    <location>
        <begin position="196"/>
        <end position="323"/>
    </location>
</feature>
<accession>A0A3B0X8P1</accession>
<evidence type="ECO:0000256" key="3">
    <source>
        <dbReference type="ARBA" id="ARBA00022617"/>
    </source>
</evidence>
<evidence type="ECO:0000313" key="11">
    <source>
        <dbReference type="EMBL" id="VAW64131.1"/>
    </source>
</evidence>
<dbReference type="InterPro" id="IPR051395">
    <property type="entry name" value="Cytochrome_c_Peroxidase/MauG"/>
</dbReference>
<dbReference type="InterPro" id="IPR009056">
    <property type="entry name" value="Cyt_c-like_dom"/>
</dbReference>
<keyword evidence="5" id="KW-0732">Signal</keyword>
<keyword evidence="4" id="KW-0479">Metal-binding</keyword>
<evidence type="ECO:0000256" key="6">
    <source>
        <dbReference type="ARBA" id="ARBA00022764"/>
    </source>
</evidence>
<dbReference type="GO" id="GO:0046872">
    <property type="term" value="F:metal ion binding"/>
    <property type="evidence" value="ECO:0007669"/>
    <property type="project" value="UniProtKB-KW"/>
</dbReference>